<feature type="domain" description="PAS" evidence="2">
    <location>
        <begin position="400"/>
        <end position="467"/>
    </location>
</feature>
<dbReference type="SMART" id="SM00091">
    <property type="entry name" value="PAS"/>
    <property type="match status" value="3"/>
</dbReference>
<proteinExistence type="predicted"/>
<keyword evidence="1" id="KW-1133">Transmembrane helix</keyword>
<dbReference type="EMBL" id="QCYG01000002">
    <property type="protein sequence ID" value="PVA07640.1"/>
    <property type="molecule type" value="Genomic_DNA"/>
</dbReference>
<reference evidence="3 4" key="1">
    <citation type="submission" date="2018-04" db="EMBL/GenBank/DDBJ databases">
        <title>Pelagivirga bohaiensis gen. nov., sp. nov., a bacterium isolated from the Bohai Sea.</title>
        <authorList>
            <person name="Ji X."/>
        </authorList>
    </citation>
    <scope>NUCLEOTIDE SEQUENCE [LARGE SCALE GENOMIC DNA]</scope>
    <source>
        <strain evidence="3 4">BH-SD16</strain>
    </source>
</reference>
<dbReference type="InterPro" id="IPR000014">
    <property type="entry name" value="PAS"/>
</dbReference>
<keyword evidence="4" id="KW-1185">Reference proteome</keyword>
<feature type="domain" description="PAS" evidence="2">
    <location>
        <begin position="155"/>
        <end position="225"/>
    </location>
</feature>
<dbReference type="AlphaFoldDB" id="A0A2T7FZP5"/>
<feature type="domain" description="PAS" evidence="2">
    <location>
        <begin position="270"/>
        <end position="338"/>
    </location>
</feature>
<name>A0A2T7FZP5_9RHOB</name>
<gene>
    <name evidence="3" type="ORF">DC363_03135</name>
</gene>
<organism evidence="3 4">
    <name type="scientific">Thalassorhabdomicrobium marinisediminis</name>
    <dbReference type="NCBI Taxonomy" id="2170577"/>
    <lineage>
        <taxon>Bacteria</taxon>
        <taxon>Pseudomonadati</taxon>
        <taxon>Pseudomonadota</taxon>
        <taxon>Alphaproteobacteria</taxon>
        <taxon>Rhodobacterales</taxon>
        <taxon>Paracoccaceae</taxon>
        <taxon>Thalassorhabdomicrobium</taxon>
    </lineage>
</organism>
<dbReference type="InterPro" id="IPR035965">
    <property type="entry name" value="PAS-like_dom_sf"/>
</dbReference>
<dbReference type="Pfam" id="PF12860">
    <property type="entry name" value="PAS_7"/>
    <property type="match status" value="1"/>
</dbReference>
<comment type="caution">
    <text evidence="3">The sequence shown here is derived from an EMBL/GenBank/DDBJ whole genome shotgun (WGS) entry which is preliminary data.</text>
</comment>
<dbReference type="OrthoDB" id="9774458at2"/>
<evidence type="ECO:0000259" key="2">
    <source>
        <dbReference type="SMART" id="SM00091"/>
    </source>
</evidence>
<dbReference type="Gene3D" id="3.30.450.20">
    <property type="entry name" value="PAS domain"/>
    <property type="match status" value="1"/>
</dbReference>
<dbReference type="Proteomes" id="UP000244817">
    <property type="component" value="Unassembled WGS sequence"/>
</dbReference>
<evidence type="ECO:0000256" key="1">
    <source>
        <dbReference type="SAM" id="Phobius"/>
    </source>
</evidence>
<dbReference type="SUPFAM" id="SSF55785">
    <property type="entry name" value="PYP-like sensor domain (PAS domain)"/>
    <property type="match status" value="3"/>
</dbReference>
<keyword evidence="1" id="KW-0812">Transmembrane</keyword>
<protein>
    <recommendedName>
        <fullName evidence="2">PAS domain-containing protein</fullName>
    </recommendedName>
</protein>
<evidence type="ECO:0000313" key="4">
    <source>
        <dbReference type="Proteomes" id="UP000244817"/>
    </source>
</evidence>
<evidence type="ECO:0000313" key="3">
    <source>
        <dbReference type="EMBL" id="PVA07640.1"/>
    </source>
</evidence>
<feature type="transmembrane region" description="Helical" evidence="1">
    <location>
        <begin position="6"/>
        <end position="28"/>
    </location>
</feature>
<sequence length="533" mass="58928">MQQYGVIGTVAALFLGIAVAVVLLIYWIRANSSSAIISRTLMHEAEESIAFLFDDQELVDLTPRAKGLMTQADKQRTDWENLVTLLSARFPHLRSQCADLASVGKKTILPEDGGTGWIEAEFWNGLARITLVQDDDPPDKTLDALTASAMEHELNTLRCIGEDSPQLIWKRDAEGVLIWANRAYIEMSETLNPVGADEIRPWPPHDVFQEAPPPQGTAPLIDMHRVDLPGAEAPIWYEVTSLRRGTDTIYFAIDATPVVAARDAQRTFVQTLTKTFAHLSVGLAIFDEDRRLVLFNPALVDLTTLPADFLIGRPTLFAVLDRLRNLQMIPEPKNYNTWRDEVVALETAAAAGSYHETWTLPNGQTFRVTGKPHPNGAIAMLIEDISDDVSLTRKFRSQIDTTRAVIDNVPGSIAVFSASGALILANEAYRQLWGAQHDGSFADQDFLDELATWQALSAPSPVWMKLKKTLTQGGSNGRWSGQIWLDNQVEVTCHYAPLPEGNHQITFLPVAGESRTGGRVEPLAPDMREMAQG</sequence>
<accession>A0A2T7FZP5</accession>
<keyword evidence="1" id="KW-0472">Membrane</keyword>
<dbReference type="RefSeq" id="WP_108639682.1">
    <property type="nucleotide sequence ID" value="NZ_QCYG01000002.1"/>
</dbReference>
<dbReference type="Pfam" id="PF13188">
    <property type="entry name" value="PAS_8"/>
    <property type="match status" value="1"/>
</dbReference>